<keyword evidence="4" id="KW-1185">Reference proteome</keyword>
<evidence type="ECO:0000256" key="1">
    <source>
        <dbReference type="SAM" id="SignalP"/>
    </source>
</evidence>
<dbReference type="Gene3D" id="2.60.40.10">
    <property type="entry name" value="Immunoglobulins"/>
    <property type="match status" value="1"/>
</dbReference>
<evidence type="ECO:0000259" key="2">
    <source>
        <dbReference type="PROSITE" id="PS51272"/>
    </source>
</evidence>
<dbReference type="AlphaFoldDB" id="A0A1Y0IS17"/>
<sequence length="715" mass="76490">MTQKKISALLAALLLAAPAVPLAQTESAYAASKLAAPTDVLLQPDRTVTWKAVENSSGYTVKVYDAADKLIAERHAGYGTTKYALSDLLLQNGTYYARVTALGNTYSYTNSDESARSNTLTVSVKMTLPAPAQPTLSGTGLVSWTAGTNNGYVLNVYHSPSNTLVGSKPLSKDAVSADVTGLIPALGLYYVKLIAKGDGTTMEDSPESTASGTQEIKPALRLTAPTTLELTEKRLATWSGVEGNNGYRVSVYQAGTQAVVGFLQAPKDSTQLDLSSLIHATGAYYIRVQTLGANNNSSDDSVQSAAKDYFIEPNLYVVPQDKLTLTTVTTDYAVHTDVQVADDAVLAELAADKTLHHLLVPVKADSADMSVQVQGKIAQQLLSNSALAKLRLNTVLGQLSIPVQEIADMAHDKGINLADHTVQFDLKQLAAARPSDYETVPLNIAVKLVDANKQETAVTDSSAYLTLTVPVPNAKASDMKSLSGVRLTETFEPVPTLFSVNTDGSISAELRYRGTATFAVKKKTVSFPDVLSSHYAKDSIESLAARSIIAGFEDGTFRPQQTVTRAQFAAMLVKALGIKEDTSAVSVFTDVAADKWYSSVVNTAFEAKLLTGRGNGIFAPEDLITAQEMATMVTTALRYAEFTKTLDEEQISNRLVTLANTTGMFAYARAPLALCIEEGILTGPTFNSFKATKPADRAMAADMLYRMLKTVNFIN</sequence>
<accession>A0A1Y0IS17</accession>
<gene>
    <name evidence="3" type="ORF">CBW65_14995</name>
</gene>
<dbReference type="EMBL" id="CP021434">
    <property type="protein sequence ID" value="ARU62163.1"/>
    <property type="molecule type" value="Genomic_DNA"/>
</dbReference>
<feature type="domain" description="SLH" evidence="2">
    <location>
        <begin position="523"/>
        <end position="586"/>
    </location>
</feature>
<reference evidence="4" key="1">
    <citation type="submission" date="2017-05" db="EMBL/GenBank/DDBJ databases">
        <authorList>
            <person name="Sung H."/>
        </authorList>
    </citation>
    <scope>NUCLEOTIDE SEQUENCE [LARGE SCALE GENOMIC DNA]</scope>
    <source>
        <strain evidence="4">AR23208</strain>
    </source>
</reference>
<feature type="domain" description="SLH" evidence="2">
    <location>
        <begin position="587"/>
        <end position="647"/>
    </location>
</feature>
<dbReference type="InterPro" id="IPR013783">
    <property type="entry name" value="Ig-like_fold"/>
</dbReference>
<feature type="signal peptide" evidence="1">
    <location>
        <begin position="1"/>
        <end position="23"/>
    </location>
</feature>
<keyword evidence="1" id="KW-0732">Signal</keyword>
<organism evidence="3 4">
    <name type="scientific">Tumebacillus avium</name>
    <dbReference type="NCBI Taxonomy" id="1903704"/>
    <lineage>
        <taxon>Bacteria</taxon>
        <taxon>Bacillati</taxon>
        <taxon>Bacillota</taxon>
        <taxon>Bacilli</taxon>
        <taxon>Bacillales</taxon>
        <taxon>Alicyclobacillaceae</taxon>
        <taxon>Tumebacillus</taxon>
    </lineage>
</organism>
<dbReference type="InterPro" id="IPR051465">
    <property type="entry name" value="Cell_Envelope_Struct_Comp"/>
</dbReference>
<evidence type="ECO:0000313" key="3">
    <source>
        <dbReference type="EMBL" id="ARU62163.1"/>
    </source>
</evidence>
<dbReference type="OrthoDB" id="9798935at2"/>
<dbReference type="Proteomes" id="UP000195437">
    <property type="component" value="Chromosome"/>
</dbReference>
<protein>
    <recommendedName>
        <fullName evidence="2">SLH domain-containing protein</fullName>
    </recommendedName>
</protein>
<dbReference type="Pfam" id="PF00395">
    <property type="entry name" value="SLH"/>
    <property type="match status" value="2"/>
</dbReference>
<dbReference type="PROSITE" id="PS51272">
    <property type="entry name" value="SLH"/>
    <property type="match status" value="2"/>
</dbReference>
<dbReference type="PANTHER" id="PTHR43308">
    <property type="entry name" value="OUTER MEMBRANE PROTEIN ALPHA-RELATED"/>
    <property type="match status" value="1"/>
</dbReference>
<dbReference type="RefSeq" id="WP_087457525.1">
    <property type="nucleotide sequence ID" value="NZ_CP021434.1"/>
</dbReference>
<dbReference type="InterPro" id="IPR001119">
    <property type="entry name" value="SLH_dom"/>
</dbReference>
<proteinExistence type="predicted"/>
<name>A0A1Y0IS17_9BACL</name>
<dbReference type="KEGG" id="tum:CBW65_14995"/>
<feature type="chain" id="PRO_5038464945" description="SLH domain-containing protein" evidence="1">
    <location>
        <begin position="24"/>
        <end position="715"/>
    </location>
</feature>
<dbReference type="PANTHER" id="PTHR43308:SF5">
    <property type="entry name" value="S-LAYER PROTEIN _ PEPTIDOGLYCAN ENDO-BETA-N-ACETYLGLUCOSAMINIDASE"/>
    <property type="match status" value="1"/>
</dbReference>
<evidence type="ECO:0000313" key="4">
    <source>
        <dbReference type="Proteomes" id="UP000195437"/>
    </source>
</evidence>